<reference evidence="10 11" key="1">
    <citation type="submission" date="2019-11" db="EMBL/GenBank/DDBJ databases">
        <title>Metabolism of dissolved organic matter in forest soils.</title>
        <authorList>
            <person name="Cyle K.T."/>
            <person name="Wilhelm R.C."/>
            <person name="Martinez C.E."/>
        </authorList>
    </citation>
    <scope>NUCLEOTIDE SEQUENCE [LARGE SCALE GENOMIC DNA]</scope>
    <source>
        <strain evidence="10 11">5N</strain>
    </source>
</reference>
<keyword evidence="4 7" id="KW-0521">NADP</keyword>
<evidence type="ECO:0000256" key="7">
    <source>
        <dbReference type="HAMAP-Rule" id="MF_00966"/>
    </source>
</evidence>
<dbReference type="PIRSF" id="PIRSF000110">
    <property type="entry name" value="G6PD"/>
    <property type="match status" value="1"/>
</dbReference>
<evidence type="ECO:0000256" key="1">
    <source>
        <dbReference type="ARBA" id="ARBA00004937"/>
    </source>
</evidence>
<dbReference type="Pfam" id="PF00479">
    <property type="entry name" value="G6PD_N"/>
    <property type="match status" value="1"/>
</dbReference>
<comment type="catalytic activity">
    <reaction evidence="7">
        <text>D-glucose 6-phosphate + NADP(+) = 6-phospho-D-glucono-1,5-lactone + NADPH + H(+)</text>
        <dbReference type="Rhea" id="RHEA:15841"/>
        <dbReference type="ChEBI" id="CHEBI:15378"/>
        <dbReference type="ChEBI" id="CHEBI:57783"/>
        <dbReference type="ChEBI" id="CHEBI:57955"/>
        <dbReference type="ChEBI" id="CHEBI:58349"/>
        <dbReference type="ChEBI" id="CHEBI:61548"/>
        <dbReference type="EC" id="1.1.1.49"/>
    </reaction>
</comment>
<evidence type="ECO:0000256" key="6">
    <source>
        <dbReference type="ARBA" id="ARBA00023277"/>
    </source>
</evidence>
<dbReference type="PRINTS" id="PR00079">
    <property type="entry name" value="G6PDHDRGNASE"/>
</dbReference>
<keyword evidence="6 7" id="KW-0119">Carbohydrate metabolism</keyword>
<dbReference type="Gene3D" id="3.30.360.10">
    <property type="entry name" value="Dihydrodipicolinate Reductase, domain 2"/>
    <property type="match status" value="1"/>
</dbReference>
<evidence type="ECO:0000259" key="8">
    <source>
        <dbReference type="Pfam" id="PF00479"/>
    </source>
</evidence>
<dbReference type="InterPro" id="IPR036291">
    <property type="entry name" value="NAD(P)-bd_dom_sf"/>
</dbReference>
<dbReference type="SUPFAM" id="SSF51735">
    <property type="entry name" value="NAD(P)-binding Rossmann-fold domains"/>
    <property type="match status" value="1"/>
</dbReference>
<dbReference type="GO" id="GO:0009051">
    <property type="term" value="P:pentose-phosphate shunt, oxidative branch"/>
    <property type="evidence" value="ECO:0007669"/>
    <property type="project" value="TreeGrafter"/>
</dbReference>
<comment type="pathway">
    <text evidence="1 7">Carbohydrate degradation; pentose phosphate pathway; D-ribulose 5-phosphate from D-glucose 6-phosphate (oxidative stage): step 1/3.</text>
</comment>
<organism evidence="10 11">
    <name type="scientific">Paraburkholderia elongata</name>
    <dbReference type="NCBI Taxonomy" id="2675747"/>
    <lineage>
        <taxon>Bacteria</taxon>
        <taxon>Pseudomonadati</taxon>
        <taxon>Pseudomonadota</taxon>
        <taxon>Betaproteobacteria</taxon>
        <taxon>Burkholderiales</taxon>
        <taxon>Burkholderiaceae</taxon>
        <taxon>Paraburkholderia</taxon>
    </lineage>
</organism>
<feature type="binding site" evidence="7">
    <location>
        <position position="230"/>
    </location>
    <ligand>
        <name>substrate</name>
    </ligand>
</feature>
<dbReference type="AlphaFoldDB" id="A0A972NJ47"/>
<dbReference type="InterPro" id="IPR019796">
    <property type="entry name" value="G6P_DH_AS"/>
</dbReference>
<name>A0A972NJ47_9BURK</name>
<dbReference type="GO" id="GO:0005829">
    <property type="term" value="C:cytosol"/>
    <property type="evidence" value="ECO:0007669"/>
    <property type="project" value="TreeGrafter"/>
</dbReference>
<protein>
    <recommendedName>
        <fullName evidence="7">Glucose-6-phosphate 1-dehydrogenase</fullName>
        <shortName evidence="7">G6PD</shortName>
        <ecNumber evidence="7">1.1.1.49</ecNumber>
    </recommendedName>
</protein>
<dbReference type="PANTHER" id="PTHR23429:SF0">
    <property type="entry name" value="GLUCOSE-6-PHOSPHATE 1-DEHYDROGENASE"/>
    <property type="match status" value="1"/>
</dbReference>
<dbReference type="PANTHER" id="PTHR23429">
    <property type="entry name" value="GLUCOSE-6-PHOSPHATE 1-DEHYDROGENASE G6PD"/>
    <property type="match status" value="1"/>
</dbReference>
<dbReference type="GO" id="GO:0050661">
    <property type="term" value="F:NADP binding"/>
    <property type="evidence" value="ECO:0007669"/>
    <property type="project" value="UniProtKB-UniRule"/>
</dbReference>
<feature type="binding site" evidence="7">
    <location>
        <position position="335"/>
    </location>
    <ligand>
        <name>substrate</name>
    </ligand>
</feature>
<dbReference type="InterPro" id="IPR022674">
    <property type="entry name" value="G6P_DH_NAD-bd"/>
</dbReference>
<evidence type="ECO:0000256" key="2">
    <source>
        <dbReference type="ARBA" id="ARBA00009975"/>
    </source>
</evidence>
<feature type="domain" description="Glucose-6-phosphate dehydrogenase C-terminal" evidence="9">
    <location>
        <begin position="185"/>
        <end position="473"/>
    </location>
</feature>
<proteinExistence type="inferred from homology"/>
<dbReference type="GO" id="GO:0006006">
    <property type="term" value="P:glucose metabolic process"/>
    <property type="evidence" value="ECO:0007669"/>
    <property type="project" value="UniProtKB-KW"/>
</dbReference>
<dbReference type="EC" id="1.1.1.49" evidence="7"/>
<evidence type="ECO:0000256" key="5">
    <source>
        <dbReference type="ARBA" id="ARBA00023002"/>
    </source>
</evidence>
<dbReference type="HAMAP" id="MF_00966">
    <property type="entry name" value="G6PD"/>
    <property type="match status" value="1"/>
</dbReference>
<feature type="active site" description="Proton acceptor" evidence="7">
    <location>
        <position position="235"/>
    </location>
</feature>
<evidence type="ECO:0000256" key="3">
    <source>
        <dbReference type="ARBA" id="ARBA00022526"/>
    </source>
</evidence>
<evidence type="ECO:0000313" key="10">
    <source>
        <dbReference type="EMBL" id="NPT53604.1"/>
    </source>
</evidence>
<dbReference type="SUPFAM" id="SSF55347">
    <property type="entry name" value="Glyceraldehyde-3-phosphate dehydrogenase-like, C-terminal domain"/>
    <property type="match status" value="1"/>
</dbReference>
<keyword evidence="5 7" id="KW-0560">Oxidoreductase</keyword>
<keyword evidence="11" id="KW-1185">Reference proteome</keyword>
<feature type="binding site" evidence="7">
    <location>
        <position position="143"/>
    </location>
    <ligand>
        <name>NADP(+)</name>
        <dbReference type="ChEBI" id="CHEBI:58349"/>
    </ligand>
</feature>
<evidence type="ECO:0000259" key="9">
    <source>
        <dbReference type="Pfam" id="PF02781"/>
    </source>
</evidence>
<dbReference type="Proteomes" id="UP000655523">
    <property type="component" value="Unassembled WGS sequence"/>
</dbReference>
<comment type="function">
    <text evidence="7">Catalyzes the oxidation of glucose 6-phosphate to 6-phosphogluconolactone.</text>
</comment>
<comment type="caution">
    <text evidence="7">Lacks conserved residue(s) required for the propagation of feature annotation.</text>
</comment>
<evidence type="ECO:0000313" key="11">
    <source>
        <dbReference type="Proteomes" id="UP000655523"/>
    </source>
</evidence>
<comment type="caution">
    <text evidence="10">The sequence shown here is derived from an EMBL/GenBank/DDBJ whole genome shotgun (WGS) entry which is preliminary data.</text>
</comment>
<comment type="similarity">
    <text evidence="2 7">Belongs to the glucose-6-phosphate dehydrogenase family.</text>
</comment>
<dbReference type="InterPro" id="IPR001282">
    <property type="entry name" value="G6P_DH"/>
</dbReference>
<dbReference type="NCBIfam" id="NF009492">
    <property type="entry name" value="PRK12853.1-3"/>
    <property type="match status" value="1"/>
</dbReference>
<dbReference type="Pfam" id="PF02781">
    <property type="entry name" value="G6PD_C"/>
    <property type="match status" value="1"/>
</dbReference>
<dbReference type="GO" id="GO:0004345">
    <property type="term" value="F:glucose-6-phosphate dehydrogenase activity"/>
    <property type="evidence" value="ECO:0007669"/>
    <property type="project" value="UniProtKB-UniRule"/>
</dbReference>
<dbReference type="NCBIfam" id="TIGR00871">
    <property type="entry name" value="zwf"/>
    <property type="match status" value="1"/>
</dbReference>
<accession>A0A972NJ47</accession>
<dbReference type="Gene3D" id="3.40.50.720">
    <property type="entry name" value="NAD(P)-binding Rossmann-like Domain"/>
    <property type="match status" value="1"/>
</dbReference>
<feature type="binding site" evidence="7">
    <location>
        <position position="211"/>
    </location>
    <ligand>
        <name>substrate</name>
    </ligand>
</feature>
<gene>
    <name evidence="7 10" type="primary">zwf</name>
    <name evidence="10" type="ORF">GNZ13_02985</name>
</gene>
<feature type="domain" description="Glucose-6-phosphate dehydrogenase NAD-binding" evidence="8">
    <location>
        <begin position="7"/>
        <end position="182"/>
    </location>
</feature>
<dbReference type="InterPro" id="IPR022675">
    <property type="entry name" value="G6P_DH_C"/>
</dbReference>
<feature type="binding site" evidence="7">
    <location>
        <position position="44"/>
    </location>
    <ligand>
        <name>NADP(+)</name>
        <dbReference type="ChEBI" id="CHEBI:58349"/>
    </ligand>
</feature>
<feature type="binding site" evidence="7">
    <location>
        <position position="173"/>
    </location>
    <ligand>
        <name>substrate</name>
    </ligand>
</feature>
<dbReference type="RefSeq" id="WP_172160358.1">
    <property type="nucleotide sequence ID" value="NZ_WOEZ01000018.1"/>
</dbReference>
<dbReference type="EMBL" id="WOEZ01000018">
    <property type="protein sequence ID" value="NPT53604.1"/>
    <property type="molecule type" value="Genomic_DNA"/>
</dbReference>
<dbReference type="PROSITE" id="PS00069">
    <property type="entry name" value="G6P_DEHYDROGENASE"/>
    <property type="match status" value="1"/>
</dbReference>
<keyword evidence="3 7" id="KW-0313">Glucose metabolism</keyword>
<sequence>MNVQILVIFGGTGDLAMRKLLPALYQNRREGALPDGMRIVGVGREGLERNDYLDKVRDALRQFLLATDFDDAQWTTFSSRLEFVQLDALVSADYARLAATLRWQDSRGYIFYLATPSELFIPICTELNRAELVSATSKVVLEKPLGHDLPSAQRINREVGAIFREHQIYRIDHYLGKETVQNLFALRFGNGMFERLWNRDGIRDVQITIAEQVGVEGRGAFYERTGAMRDMVQNHLLQLLCILAMEPPLSLEADAVRDEKLKVLRSLKPLSAADVARQTVRGQYTAGEMHGEPVAGYLDEPDIRADSRTETFVALKVELNNWRWAGVPFYLYTGKRLQSRVAEIVVNFRDVPHSVFGSPATDSRGNRLVIRLQPDESLKLYLMTKAPGDEMTVRPVSLNLEFSSAFSTRRRDAYERLLLDVMRGRLTLFMRGDELDAAWQWVDPVIDAWREQDPPEPYVAGGAGPDAALALLGHGSVAPCDA</sequence>
<evidence type="ECO:0000256" key="4">
    <source>
        <dbReference type="ARBA" id="ARBA00022857"/>
    </source>
</evidence>
<feature type="binding site" evidence="7">
    <location>
        <position position="177"/>
    </location>
    <ligand>
        <name>substrate</name>
    </ligand>
</feature>